<organism evidence="2 3">
    <name type="scientific">Fadolivirus FV1/VV64</name>
    <dbReference type="NCBI Taxonomy" id="3070911"/>
    <lineage>
        <taxon>Viruses</taxon>
        <taxon>Varidnaviria</taxon>
        <taxon>Bamfordvirae</taxon>
        <taxon>Nucleocytoviricota</taxon>
        <taxon>Megaviricetes</taxon>
        <taxon>Imitervirales</taxon>
        <taxon>Mimiviridae</taxon>
        <taxon>Klosneuvirinae</taxon>
        <taxon>Fadolivirus</taxon>
        <taxon>Fadolivirus algeromassiliense</taxon>
    </lineage>
</organism>
<dbReference type="SMART" id="SM00974">
    <property type="entry name" value="T5orf172"/>
    <property type="match status" value="1"/>
</dbReference>
<sequence length="232" mass="27537">MNNKRGYIYIIKEDSTNYYKIGRSYDTKKRLTSIQISNPRKLNVINKFLCNDSITMESLVHIHLTDKNVRGEWFMLNDDELKNCILFIEQTISKIDSKFTCNELQNNNIDENEVHNKIKENDNKNYKLYCSTCEYYTNNKSNYNRHIGSNNHTSNIKNKSHNHMNIETKPLLKINPSCQYCKRTFSKSSNVTRHENICATKSFNEKVTELEMKYLRRQINELKELINLDIEN</sequence>
<dbReference type="Gene3D" id="3.30.160.60">
    <property type="entry name" value="Classic Zinc Finger"/>
    <property type="match status" value="1"/>
</dbReference>
<gene>
    <name evidence="2" type="ORF">Fadolivirus_1_214</name>
</gene>
<evidence type="ECO:0000313" key="2">
    <source>
        <dbReference type="EMBL" id="QKF93672.1"/>
    </source>
</evidence>
<dbReference type="Proteomes" id="UP001162001">
    <property type="component" value="Segment"/>
</dbReference>
<dbReference type="EMBL" id="MT418680">
    <property type="protein sequence ID" value="QKF93672.1"/>
    <property type="molecule type" value="Genomic_DNA"/>
</dbReference>
<name>A0A7D3V5D5_9VIRU</name>
<reference evidence="2 3" key="1">
    <citation type="submission" date="2020-04" db="EMBL/GenBank/DDBJ databases">
        <title>Advantages and limits of metagenomic assembly and binning of a giant virus.</title>
        <authorList>
            <person name="Schulz F."/>
            <person name="Andreani J."/>
            <person name="Francis R."/>
            <person name="Boudjemaa H."/>
            <person name="Bou Khalil J.Y."/>
            <person name="Lee J."/>
            <person name="La Scola B."/>
            <person name="Woyke T."/>
        </authorList>
    </citation>
    <scope>NUCLEOTIDE SEQUENCE [LARGE SCALE GENOMIC DNA]</scope>
    <source>
        <strain evidence="2 3">FV1/VV64</strain>
    </source>
</reference>
<proteinExistence type="predicted"/>
<evidence type="ECO:0000259" key="1">
    <source>
        <dbReference type="SMART" id="SM00974"/>
    </source>
</evidence>
<dbReference type="InterPro" id="IPR018306">
    <property type="entry name" value="Phage_T5_Orf172_DNA-bd"/>
</dbReference>
<feature type="domain" description="Bacteriophage T5 Orf172 DNA-binding" evidence="1">
    <location>
        <begin position="13"/>
        <end position="88"/>
    </location>
</feature>
<keyword evidence="3" id="KW-1185">Reference proteome</keyword>
<accession>A0A7D3V5D5</accession>
<evidence type="ECO:0000313" key="3">
    <source>
        <dbReference type="Proteomes" id="UP001162001"/>
    </source>
</evidence>
<dbReference type="Pfam" id="PF10544">
    <property type="entry name" value="T5orf172"/>
    <property type="match status" value="1"/>
</dbReference>
<protein>
    <submittedName>
        <fullName evidence="2">GIY-YIg nuclease</fullName>
    </submittedName>
</protein>